<accession>A0ACA9Q569</accession>
<comment type="caution">
    <text evidence="1">The sequence shown here is derived from an EMBL/GenBank/DDBJ whole genome shotgun (WGS) entry which is preliminary data.</text>
</comment>
<dbReference type="EMBL" id="CAJVPT010042165">
    <property type="protein sequence ID" value="CAG8729496.1"/>
    <property type="molecule type" value="Genomic_DNA"/>
</dbReference>
<organism evidence="1 2">
    <name type="scientific">Acaulospora colombiana</name>
    <dbReference type="NCBI Taxonomy" id="27376"/>
    <lineage>
        <taxon>Eukaryota</taxon>
        <taxon>Fungi</taxon>
        <taxon>Fungi incertae sedis</taxon>
        <taxon>Mucoromycota</taxon>
        <taxon>Glomeromycotina</taxon>
        <taxon>Glomeromycetes</taxon>
        <taxon>Diversisporales</taxon>
        <taxon>Acaulosporaceae</taxon>
        <taxon>Acaulospora</taxon>
    </lineage>
</organism>
<sequence length="82" mass="8819">MSWEVAAGIMENYVTAFQAIVTIAHLKEGETILIHTGASGVGTAALQLAKFLKAKHIFTTASSDSKLQFLHKLIPDDGLLHT</sequence>
<gene>
    <name evidence="1" type="ORF">ACOLOM_LOCUS11550</name>
</gene>
<keyword evidence="2" id="KW-1185">Reference proteome</keyword>
<name>A0ACA9Q569_9GLOM</name>
<proteinExistence type="predicted"/>
<reference evidence="1" key="1">
    <citation type="submission" date="2021-06" db="EMBL/GenBank/DDBJ databases">
        <authorList>
            <person name="Kallberg Y."/>
            <person name="Tangrot J."/>
            <person name="Rosling A."/>
        </authorList>
    </citation>
    <scope>NUCLEOTIDE SEQUENCE</scope>
    <source>
        <strain evidence="1">CL356</strain>
    </source>
</reference>
<evidence type="ECO:0000313" key="2">
    <source>
        <dbReference type="Proteomes" id="UP000789525"/>
    </source>
</evidence>
<protein>
    <submittedName>
        <fullName evidence="1">9437_t:CDS:1</fullName>
    </submittedName>
</protein>
<evidence type="ECO:0000313" key="1">
    <source>
        <dbReference type="EMBL" id="CAG8729496.1"/>
    </source>
</evidence>
<feature type="non-terminal residue" evidence="1">
    <location>
        <position position="82"/>
    </location>
</feature>
<dbReference type="Proteomes" id="UP000789525">
    <property type="component" value="Unassembled WGS sequence"/>
</dbReference>